<protein>
    <submittedName>
        <fullName evidence="2">Uncharacterized protein</fullName>
    </submittedName>
</protein>
<sequence>VKHFFKLIFRSFSFALLPTAFAFPLCPDNGGAL</sequence>
<organism evidence="2 3">
    <name type="scientific">Vibrio antiquarius (strain Ex25)</name>
    <dbReference type="NCBI Taxonomy" id="150340"/>
    <lineage>
        <taxon>Bacteria</taxon>
        <taxon>Pseudomonadati</taxon>
        <taxon>Pseudomonadota</taxon>
        <taxon>Gammaproteobacteria</taxon>
        <taxon>Vibrionales</taxon>
        <taxon>Vibrionaceae</taxon>
        <taxon>Vibrio</taxon>
        <taxon>Vibrio diabolicus subgroup</taxon>
    </lineage>
</organism>
<dbReference type="EMBL" id="DS267808">
    <property type="protein sequence ID" value="EDN59019.1"/>
    <property type="molecule type" value="Genomic_DNA"/>
</dbReference>
<evidence type="ECO:0000313" key="3">
    <source>
        <dbReference type="Proteomes" id="UP000242664"/>
    </source>
</evidence>
<reference evidence="3" key="1">
    <citation type="submission" date="2006-10" db="EMBL/GenBank/DDBJ databases">
        <authorList>
            <person name="Heidelberg J."/>
            <person name="Sebastian Y."/>
        </authorList>
    </citation>
    <scope>NUCLEOTIDE SEQUENCE [LARGE SCALE GENOMIC DNA]</scope>
    <source>
        <strain evidence="3">EX25</strain>
    </source>
</reference>
<gene>
    <name evidence="2" type="ORF">VEx25_A1584</name>
</gene>
<dbReference type="Proteomes" id="UP000242664">
    <property type="component" value="Unassembled WGS sequence"/>
</dbReference>
<keyword evidence="1" id="KW-0732">Signal</keyword>
<feature type="chain" id="PRO_5046375007" evidence="1">
    <location>
        <begin position="23"/>
        <end position="33"/>
    </location>
</feature>
<accession>A0ABM9WZX0</accession>
<name>A0ABM9WZX0_VIBAE</name>
<proteinExistence type="predicted"/>
<feature type="non-terminal residue" evidence="2">
    <location>
        <position position="1"/>
    </location>
</feature>
<keyword evidence="3" id="KW-1185">Reference proteome</keyword>
<feature type="signal peptide" evidence="1">
    <location>
        <begin position="1"/>
        <end position="22"/>
    </location>
</feature>
<evidence type="ECO:0000313" key="2">
    <source>
        <dbReference type="EMBL" id="EDN59019.1"/>
    </source>
</evidence>
<evidence type="ECO:0000256" key="1">
    <source>
        <dbReference type="SAM" id="SignalP"/>
    </source>
</evidence>